<accession>A0A7W7VUE7</accession>
<evidence type="ECO:0000313" key="2">
    <source>
        <dbReference type="Proteomes" id="UP000540506"/>
    </source>
</evidence>
<reference evidence="1 2" key="1">
    <citation type="submission" date="2020-08" db="EMBL/GenBank/DDBJ databases">
        <title>Sequencing the genomes of 1000 actinobacteria strains.</title>
        <authorList>
            <person name="Klenk H.-P."/>
        </authorList>
    </citation>
    <scope>NUCLEOTIDE SEQUENCE [LARGE SCALE GENOMIC DNA]</scope>
    <source>
        <strain evidence="1 2">DSM 41654</strain>
    </source>
</reference>
<keyword evidence="2" id="KW-1185">Reference proteome</keyword>
<gene>
    <name evidence="1" type="ORF">FHR34_001403</name>
</gene>
<sequence length="210" mass="22117">MTVRWSGVRRAGAVAAVPLILGGGLFGWHQYLDADETRPPAVSLSHGECQGLLDDPRFGATLGAARTVSVHSQSIQAQSTDPLTLSCSVQGAGRRTLTVTAAGWATDPERVHEEYGQAPRDFLSFPEGEADAHVGVVRFTCVTKSPADGTERTRYYLATLSLTDSGDKSYQGPGGATTAELVVAFARRAAAKPLACTNPVDLPDGPITLH</sequence>
<evidence type="ECO:0000313" key="1">
    <source>
        <dbReference type="EMBL" id="MBB4922410.1"/>
    </source>
</evidence>
<organism evidence="1 2">
    <name type="scientific">Kitasatospora kifunensis</name>
    <name type="common">Streptomyces kifunensis</name>
    <dbReference type="NCBI Taxonomy" id="58351"/>
    <lineage>
        <taxon>Bacteria</taxon>
        <taxon>Bacillati</taxon>
        <taxon>Actinomycetota</taxon>
        <taxon>Actinomycetes</taxon>
        <taxon>Kitasatosporales</taxon>
        <taxon>Streptomycetaceae</taxon>
        <taxon>Kitasatospora</taxon>
    </lineage>
</organism>
<dbReference type="EMBL" id="JACHJV010000001">
    <property type="protein sequence ID" value="MBB4922410.1"/>
    <property type="molecule type" value="Genomic_DNA"/>
</dbReference>
<proteinExistence type="predicted"/>
<name>A0A7W7VUE7_KITKI</name>
<dbReference type="RefSeq" id="WP_184934589.1">
    <property type="nucleotide sequence ID" value="NZ_JACHJV010000001.1"/>
</dbReference>
<protein>
    <submittedName>
        <fullName evidence="1">Uncharacterized protein</fullName>
    </submittedName>
</protein>
<dbReference type="AlphaFoldDB" id="A0A7W7VUE7"/>
<dbReference type="Proteomes" id="UP000540506">
    <property type="component" value="Unassembled WGS sequence"/>
</dbReference>
<comment type="caution">
    <text evidence="1">The sequence shown here is derived from an EMBL/GenBank/DDBJ whole genome shotgun (WGS) entry which is preliminary data.</text>
</comment>